<dbReference type="Gene3D" id="1.25.40.10">
    <property type="entry name" value="Tetratricopeptide repeat domain"/>
    <property type="match status" value="1"/>
</dbReference>
<dbReference type="Proteomes" id="UP000193642">
    <property type="component" value="Unassembled WGS sequence"/>
</dbReference>
<feature type="compositionally biased region" description="Polar residues" evidence="1">
    <location>
        <begin position="150"/>
        <end position="161"/>
    </location>
</feature>
<dbReference type="AlphaFoldDB" id="A0A1Y2BUK6"/>
<proteinExistence type="predicted"/>
<dbReference type="OrthoDB" id="2160751at2759"/>
<feature type="compositionally biased region" description="Polar residues" evidence="1">
    <location>
        <begin position="185"/>
        <end position="204"/>
    </location>
</feature>
<reference evidence="2 3" key="1">
    <citation type="submission" date="2016-07" db="EMBL/GenBank/DDBJ databases">
        <title>Pervasive Adenine N6-methylation of Active Genes in Fungi.</title>
        <authorList>
            <consortium name="DOE Joint Genome Institute"/>
            <person name="Mondo S.J."/>
            <person name="Dannebaum R.O."/>
            <person name="Kuo R.C."/>
            <person name="Labutti K."/>
            <person name="Haridas S."/>
            <person name="Kuo A."/>
            <person name="Salamov A."/>
            <person name="Ahrendt S.R."/>
            <person name="Lipzen A."/>
            <person name="Sullivan W."/>
            <person name="Andreopoulos W.B."/>
            <person name="Clum A."/>
            <person name="Lindquist E."/>
            <person name="Daum C."/>
            <person name="Ramamoorthy G.K."/>
            <person name="Gryganskyi A."/>
            <person name="Culley D."/>
            <person name="Magnuson J.K."/>
            <person name="James T.Y."/>
            <person name="O'Malley M.A."/>
            <person name="Stajich J.E."/>
            <person name="Spatafora J.W."/>
            <person name="Visel A."/>
            <person name="Grigoriev I.V."/>
        </authorList>
    </citation>
    <scope>NUCLEOTIDE SEQUENCE [LARGE SCALE GENOMIC DNA]</scope>
    <source>
        <strain evidence="2 3">JEL800</strain>
    </source>
</reference>
<gene>
    <name evidence="2" type="ORF">BCR33DRAFT_769235</name>
</gene>
<accession>A0A1Y2BUK6</accession>
<protein>
    <recommendedName>
        <fullName evidence="4">Pentacotripeptide-repeat region of PRORP domain-containing protein</fullName>
    </recommendedName>
</protein>
<evidence type="ECO:0000313" key="3">
    <source>
        <dbReference type="Proteomes" id="UP000193642"/>
    </source>
</evidence>
<evidence type="ECO:0000256" key="1">
    <source>
        <dbReference type="SAM" id="MobiDB-lite"/>
    </source>
</evidence>
<feature type="region of interest" description="Disordered" evidence="1">
    <location>
        <begin position="21"/>
        <end position="134"/>
    </location>
</feature>
<evidence type="ECO:0000313" key="2">
    <source>
        <dbReference type="EMBL" id="ORY38439.1"/>
    </source>
</evidence>
<feature type="compositionally biased region" description="Low complexity" evidence="1">
    <location>
        <begin position="57"/>
        <end position="93"/>
    </location>
</feature>
<evidence type="ECO:0008006" key="4">
    <source>
        <dbReference type="Google" id="ProtNLM"/>
    </source>
</evidence>
<comment type="caution">
    <text evidence="2">The sequence shown here is derived from an EMBL/GenBank/DDBJ whole genome shotgun (WGS) entry which is preliminary data.</text>
</comment>
<organism evidence="2 3">
    <name type="scientific">Rhizoclosmatium globosum</name>
    <dbReference type="NCBI Taxonomy" id="329046"/>
    <lineage>
        <taxon>Eukaryota</taxon>
        <taxon>Fungi</taxon>
        <taxon>Fungi incertae sedis</taxon>
        <taxon>Chytridiomycota</taxon>
        <taxon>Chytridiomycota incertae sedis</taxon>
        <taxon>Chytridiomycetes</taxon>
        <taxon>Chytridiales</taxon>
        <taxon>Chytriomycetaceae</taxon>
        <taxon>Rhizoclosmatium</taxon>
    </lineage>
</organism>
<dbReference type="EMBL" id="MCGO01000044">
    <property type="protein sequence ID" value="ORY38439.1"/>
    <property type="molecule type" value="Genomic_DNA"/>
</dbReference>
<sequence length="868" mass="94615">MLIRLCGGQAFRRRQFPSSTLFSTRTTSTSTSTLTARTTTEEEDDEWVIRDGVFVRSTSSAAPSSTGSTGSTGSSNSSSSSAPSSTLSGSTASVIVPTSAPSQPPPSESASPAATLPDPPPVQQQQQQNPDTTNAVRADRWAQLMRTLSKDQTTSSQTNYNHHQHPRHPSNYNHSSPLVKPGVLSPSSTQNQPPSRTSETESITFPTSSLLQSHLSLNHVPNSHWSTTLDRFYHSWSSNEQTSAESQSDNSISAFFKNTPNPSINQLITFAAPYLCPKQPTSPSTSSSQSKSNASLLHGIKPALVYQLYSTVSSKSPSLLNALTQSHWDSLAQHTLLAFLPTDPSTCPTIPQFLPPMLTSCSTRIITDMKLRNVPFTATTFAALYKSHIGDPRKAIAIHEIARAQMDAKSCLVPVISDESIQTLIGVLLYGGNAIRSPEVHIQRSGPILAYRTTSSGTKPTLVDIASVMEDLWQDLETYEIRASRATLLAFVEAFGSFKEKNWVERVHRRMTLGGGKTKRGAEFTIDVYRALMVAHEQCENYGAVVRLFDALEASGLSIDVSLLNTNLRCLAALNQFETLLHTFPRVTEHHKIHPTDETIQLLLDSLVKIAPPSKITTPYLTSVNEFITQALDLSSQSHRPITIASYVSLITSACKLSSLPLAYTSYNDMKAAILLRNAHTTAIETFTSRTAVASILETESANPTTSSFETAVSFFRAEVLTLSRVSHHWRRISAGFQTAQTAKLTNLQRDLSSQFSQTSKKAQKLVSDISALESKIAAGVPVRVGLNGPFAVCYKALDAGFRKGLELRISEQGIEEGIGSGIDRGSELMMLANKLEELEAEERELVRKACDMDEGGVMNVSFDIEIK</sequence>
<feature type="compositionally biased region" description="Low complexity" evidence="1">
    <location>
        <begin position="123"/>
        <end position="134"/>
    </location>
</feature>
<keyword evidence="3" id="KW-1185">Reference proteome</keyword>
<feature type="compositionally biased region" description="Low complexity" evidence="1">
    <location>
        <begin position="21"/>
        <end position="38"/>
    </location>
</feature>
<name>A0A1Y2BUK6_9FUNG</name>
<dbReference type="STRING" id="329046.A0A1Y2BUK6"/>
<feature type="region of interest" description="Disordered" evidence="1">
    <location>
        <begin position="149"/>
        <end position="204"/>
    </location>
</feature>
<dbReference type="InterPro" id="IPR011990">
    <property type="entry name" value="TPR-like_helical_dom_sf"/>
</dbReference>